<proteinExistence type="predicted"/>
<feature type="domain" description="Transposase IS110-like N-terminal" evidence="1">
    <location>
        <begin position="19"/>
        <end position="180"/>
    </location>
</feature>
<dbReference type="GO" id="GO:0006313">
    <property type="term" value="P:DNA transposition"/>
    <property type="evidence" value="ECO:0007669"/>
    <property type="project" value="InterPro"/>
</dbReference>
<dbReference type="GO" id="GO:0004803">
    <property type="term" value="F:transposase activity"/>
    <property type="evidence" value="ECO:0007669"/>
    <property type="project" value="InterPro"/>
</dbReference>
<evidence type="ECO:0000313" key="3">
    <source>
        <dbReference type="Proteomes" id="UP000095564"/>
    </source>
</evidence>
<reference evidence="2 3" key="1">
    <citation type="submission" date="2015-09" db="EMBL/GenBank/DDBJ databases">
        <authorList>
            <consortium name="Pathogen Informatics"/>
        </authorList>
    </citation>
    <scope>NUCLEOTIDE SEQUENCE [LARGE SCALE GENOMIC DNA]</scope>
    <source>
        <strain evidence="2 3">2789STDY5834908</strain>
    </source>
</reference>
<dbReference type="RefSeq" id="WP_022375721.1">
    <property type="nucleotide sequence ID" value="NZ_CZAU01000061.1"/>
</dbReference>
<dbReference type="EMBL" id="CZAU01000061">
    <property type="protein sequence ID" value="CUQ23849.1"/>
    <property type="molecule type" value="Genomic_DNA"/>
</dbReference>
<accession>A0A174UY34</accession>
<dbReference type="InterPro" id="IPR002525">
    <property type="entry name" value="Transp_IS110-like_N"/>
</dbReference>
<dbReference type="GO" id="GO:0003677">
    <property type="term" value="F:DNA binding"/>
    <property type="evidence" value="ECO:0007669"/>
    <property type="project" value="InterPro"/>
</dbReference>
<gene>
    <name evidence="2" type="ORF">ERS852520_03479</name>
</gene>
<dbReference type="Proteomes" id="UP000095564">
    <property type="component" value="Unassembled WGS sequence"/>
</dbReference>
<evidence type="ECO:0000259" key="1">
    <source>
        <dbReference type="Pfam" id="PF01548"/>
    </source>
</evidence>
<evidence type="ECO:0000313" key="2">
    <source>
        <dbReference type="EMBL" id="CUQ23849.1"/>
    </source>
</evidence>
<sequence length="252" mass="28936">MNYTQNEKIEQVKESTLVLGVDIGSSEHYVRAFDYRGRELTRKVFRFSTDINGFNSFYDWVTQICIKHGKNEAMIGCEPTGHYWYTFYQFVKDHGMKLAFVNPASVKKAKELDDNSPKKTDLKDPKTIAKLVIDGRYSFPYVPEGIYAEIREVASSRDRIMKELNAASNRIQRWLKIYFPEYLTVYKKFDTTTGMMILEEAPLPAMVPALGVDNIVKIWREHKVRGKGASLNRAKTLVDAAHDSVGKSCLRT</sequence>
<dbReference type="AlphaFoldDB" id="A0A174UY34"/>
<dbReference type="PANTHER" id="PTHR33055">
    <property type="entry name" value="TRANSPOSASE FOR INSERTION SEQUENCE ELEMENT IS1111A"/>
    <property type="match status" value="1"/>
</dbReference>
<dbReference type="InterPro" id="IPR047650">
    <property type="entry name" value="Transpos_IS110"/>
</dbReference>
<protein>
    <submittedName>
        <fullName evidence="2">Transposase</fullName>
    </submittedName>
</protein>
<organism evidence="2 3">
    <name type="scientific">Anaerostipes hadrus</name>
    <dbReference type="NCBI Taxonomy" id="649756"/>
    <lineage>
        <taxon>Bacteria</taxon>
        <taxon>Bacillati</taxon>
        <taxon>Bacillota</taxon>
        <taxon>Clostridia</taxon>
        <taxon>Lachnospirales</taxon>
        <taxon>Lachnospiraceae</taxon>
        <taxon>Anaerostipes</taxon>
    </lineage>
</organism>
<name>A0A174UY34_ANAHA</name>
<dbReference type="Pfam" id="PF01548">
    <property type="entry name" value="DEDD_Tnp_IS110"/>
    <property type="match status" value="1"/>
</dbReference>